<organism evidence="3 4">
    <name type="scientific">Chelativorans salis</name>
    <dbReference type="NCBI Taxonomy" id="2978478"/>
    <lineage>
        <taxon>Bacteria</taxon>
        <taxon>Pseudomonadati</taxon>
        <taxon>Pseudomonadota</taxon>
        <taxon>Alphaproteobacteria</taxon>
        <taxon>Hyphomicrobiales</taxon>
        <taxon>Phyllobacteriaceae</taxon>
        <taxon>Chelativorans</taxon>
    </lineage>
</organism>
<protein>
    <submittedName>
        <fullName evidence="3">Transferrin-binding protein-like solute binding protein</fullName>
    </submittedName>
</protein>
<name>A0ABT2LR33_9HYPH</name>
<dbReference type="InterPro" id="IPR011250">
    <property type="entry name" value="OMP/PagP_B-barrel"/>
</dbReference>
<feature type="chain" id="PRO_5046076131" evidence="1">
    <location>
        <begin position="21"/>
        <end position="305"/>
    </location>
</feature>
<evidence type="ECO:0000256" key="1">
    <source>
        <dbReference type="SAM" id="SignalP"/>
    </source>
</evidence>
<accession>A0ABT2LR33</accession>
<evidence type="ECO:0000313" key="3">
    <source>
        <dbReference type="EMBL" id="MCT7375813.1"/>
    </source>
</evidence>
<comment type="caution">
    <text evidence="3">The sequence shown here is derived from an EMBL/GenBank/DDBJ whole genome shotgun (WGS) entry which is preliminary data.</text>
</comment>
<dbReference type="InterPro" id="IPR001677">
    <property type="entry name" value="TbpB_B_D"/>
</dbReference>
<keyword evidence="1" id="KW-0732">Signal</keyword>
<dbReference type="RefSeq" id="WP_260903050.1">
    <property type="nucleotide sequence ID" value="NZ_JAOCZP010000003.1"/>
</dbReference>
<keyword evidence="4" id="KW-1185">Reference proteome</keyword>
<dbReference type="EMBL" id="JAOCZP010000003">
    <property type="protein sequence ID" value="MCT7375813.1"/>
    <property type="molecule type" value="Genomic_DNA"/>
</dbReference>
<evidence type="ECO:0000259" key="2">
    <source>
        <dbReference type="Pfam" id="PF01298"/>
    </source>
</evidence>
<proteinExistence type="predicted"/>
<sequence>MKTKKIILAGAMGVAGIGLAGCGGGGSTSAIVDALYAEDVGTTAEALDTGKTLKAYNGNMSKGVRMQDGVWSDVTAPNLTIKKNDEGGVDVSVDGIEVSYSASDLSDDGYGWQQGDFGLYTRSADSAEDALAGKAAYDHHQVWSYFWSTGEGALNGLAVIGTETKASALTSEATATYSGYAHADLYTKGSDSFDRERVRGALDMTARFDEGKISGSISSLQDRVTDDTIAGSVSMNETDIDGNAFSGSLTPDAALAGVVGDFEGNYAGKFYGPGGEEVGGVLSFGSDAEDGELIGAGMFSAGKDD</sequence>
<dbReference type="SUPFAM" id="SSF56925">
    <property type="entry name" value="OMPA-like"/>
    <property type="match status" value="1"/>
</dbReference>
<dbReference type="Gene3D" id="2.40.160.90">
    <property type="match status" value="1"/>
</dbReference>
<feature type="domain" description="Transferrin-binding protein B C-lobe/N-lobe beta-barrel" evidence="2">
    <location>
        <begin position="171"/>
        <end position="296"/>
    </location>
</feature>
<dbReference type="Pfam" id="PF01298">
    <property type="entry name" value="TbpB_B_D"/>
    <property type="match status" value="1"/>
</dbReference>
<dbReference type="PROSITE" id="PS51257">
    <property type="entry name" value="PROKAR_LIPOPROTEIN"/>
    <property type="match status" value="1"/>
</dbReference>
<feature type="signal peptide" evidence="1">
    <location>
        <begin position="1"/>
        <end position="20"/>
    </location>
</feature>
<dbReference type="Proteomes" id="UP001320831">
    <property type="component" value="Unassembled WGS sequence"/>
</dbReference>
<evidence type="ECO:0000313" key="4">
    <source>
        <dbReference type="Proteomes" id="UP001320831"/>
    </source>
</evidence>
<gene>
    <name evidence="3" type="ORF">N5A92_12300</name>
</gene>
<reference evidence="3 4" key="1">
    <citation type="submission" date="2022-09" db="EMBL/GenBank/DDBJ databases">
        <title>Chelativorans salina sp. nov., a novel slightly halophilic bacterium isolated from a saline lake sediment enrichment.</title>
        <authorList>
            <person name="Gao L."/>
            <person name="Fang B.-Z."/>
            <person name="Li W.-J."/>
        </authorList>
    </citation>
    <scope>NUCLEOTIDE SEQUENCE [LARGE SCALE GENOMIC DNA]</scope>
    <source>
        <strain evidence="3 4">EGI FJ00035</strain>
    </source>
</reference>